<evidence type="ECO:0000313" key="1">
    <source>
        <dbReference type="EMBL" id="WMW79712.1"/>
    </source>
</evidence>
<dbReference type="Gene3D" id="3.90.226.10">
    <property type="entry name" value="2-enoyl-CoA Hydratase, Chain A, domain 1"/>
    <property type="match status" value="1"/>
</dbReference>
<dbReference type="RefSeq" id="WP_309481207.1">
    <property type="nucleotide sequence ID" value="NZ_CP133720.1"/>
</dbReference>
<evidence type="ECO:0000313" key="2">
    <source>
        <dbReference type="Proteomes" id="UP001181355"/>
    </source>
</evidence>
<name>A0ABY9RER6_9BURK</name>
<protein>
    <recommendedName>
        <fullName evidence="3">Clp protease</fullName>
    </recommendedName>
</protein>
<organism evidence="1 2">
    <name type="scientific">Undibacterium cyanobacteriorum</name>
    <dbReference type="NCBI Taxonomy" id="3073561"/>
    <lineage>
        <taxon>Bacteria</taxon>
        <taxon>Pseudomonadati</taxon>
        <taxon>Pseudomonadota</taxon>
        <taxon>Betaproteobacteria</taxon>
        <taxon>Burkholderiales</taxon>
        <taxon>Oxalobacteraceae</taxon>
        <taxon>Undibacterium</taxon>
    </lineage>
</organism>
<evidence type="ECO:0008006" key="3">
    <source>
        <dbReference type="Google" id="ProtNLM"/>
    </source>
</evidence>
<dbReference type="SUPFAM" id="SSF52096">
    <property type="entry name" value="ClpP/crotonase"/>
    <property type="match status" value="1"/>
</dbReference>
<accession>A0ABY9RER6</accession>
<dbReference type="InterPro" id="IPR029045">
    <property type="entry name" value="ClpP/crotonase-like_dom_sf"/>
</dbReference>
<dbReference type="EMBL" id="CP133720">
    <property type="protein sequence ID" value="WMW79712.1"/>
    <property type="molecule type" value="Genomic_DNA"/>
</dbReference>
<proteinExistence type="predicted"/>
<reference evidence="1" key="1">
    <citation type="submission" date="2023-09" db="EMBL/GenBank/DDBJ databases">
        <title>Undibacterium sp. 20NA77.5 isolated from freshwater.</title>
        <authorList>
            <person name="Le V."/>
            <person name="Ko S.-R."/>
            <person name="Ahn C.-Y."/>
            <person name="Oh H.-M."/>
        </authorList>
    </citation>
    <scope>NUCLEOTIDE SEQUENCE</scope>
    <source>
        <strain evidence="1">20NA77.5</strain>
    </source>
</reference>
<keyword evidence="2" id="KW-1185">Reference proteome</keyword>
<sequence length="299" mass="33552">MMQFIYLAMTVMFSLSEQTFPLPSDVRKSAGFSLNSPLIHHMRGEHSKVSIYGYINASTAKELERIIGSDPRVNEILIDTPGGEIASSIKIANLLKKHNLTLTVDGRCLSSCANFLFMAAPKKRVLKNSLIGIHEFSFPLETGRGTRWVTGNEAQKELGSVSNQGSLSENNALRKTIEQFYVENNVNQSLFRAFNTYISNRKKSFLNEDIKSENSTKTCPSFDFWILHKKQLEEIGATGIEEFWYPKNSDEMKLAAIDNGFKNSDSLYIGNASGLSKVCTSDERTPLRRLRDFILGGSR</sequence>
<gene>
    <name evidence="1" type="ORF">RF679_13760</name>
</gene>
<dbReference type="Proteomes" id="UP001181355">
    <property type="component" value="Chromosome"/>
</dbReference>